<organism evidence="1 2">
    <name type="scientific">Polarella glacialis</name>
    <name type="common">Dinoflagellate</name>
    <dbReference type="NCBI Taxonomy" id="89957"/>
    <lineage>
        <taxon>Eukaryota</taxon>
        <taxon>Sar</taxon>
        <taxon>Alveolata</taxon>
        <taxon>Dinophyceae</taxon>
        <taxon>Suessiales</taxon>
        <taxon>Suessiaceae</taxon>
        <taxon>Polarella</taxon>
    </lineage>
</organism>
<gene>
    <name evidence="1" type="ORF">PGLA1383_LOCUS39516</name>
</gene>
<sequence length="126" mass="13684">MLLLFLPSHARASNTTDHNDDLSKPPAIQCAVPWELLTSCPQQPQAASVFDAASATIAIKPWASFDDLKIDHRAEKTVADGNNKAVLISVVAVCVCDAYAQHGCITRVWQSSNVRGNGLHQIRLYS</sequence>
<dbReference type="Proteomes" id="UP000654075">
    <property type="component" value="Unassembled WGS sequence"/>
</dbReference>
<keyword evidence="2" id="KW-1185">Reference proteome</keyword>
<accession>A0A813GAQ4</accession>
<comment type="caution">
    <text evidence="1">The sequence shown here is derived from an EMBL/GenBank/DDBJ whole genome shotgun (WGS) entry which is preliminary data.</text>
</comment>
<evidence type="ECO:0000313" key="2">
    <source>
        <dbReference type="Proteomes" id="UP000654075"/>
    </source>
</evidence>
<proteinExistence type="predicted"/>
<dbReference type="EMBL" id="CAJNNV010027866">
    <property type="protein sequence ID" value="CAE8621999.1"/>
    <property type="molecule type" value="Genomic_DNA"/>
</dbReference>
<reference evidence="1" key="1">
    <citation type="submission" date="2021-02" db="EMBL/GenBank/DDBJ databases">
        <authorList>
            <person name="Dougan E. K."/>
            <person name="Rhodes N."/>
            <person name="Thang M."/>
            <person name="Chan C."/>
        </authorList>
    </citation>
    <scope>NUCLEOTIDE SEQUENCE</scope>
</reference>
<name>A0A813GAQ4_POLGL</name>
<protein>
    <submittedName>
        <fullName evidence="1">Uncharacterized protein</fullName>
    </submittedName>
</protein>
<evidence type="ECO:0000313" key="1">
    <source>
        <dbReference type="EMBL" id="CAE8621999.1"/>
    </source>
</evidence>
<dbReference type="AlphaFoldDB" id="A0A813GAQ4"/>